<dbReference type="Proteomes" id="UP000540989">
    <property type="component" value="Unassembled WGS sequence"/>
</dbReference>
<proteinExistence type="predicted"/>
<dbReference type="Gene3D" id="3.20.20.410">
    <property type="entry name" value="Protein of unknown function UPF0759"/>
    <property type="match status" value="1"/>
</dbReference>
<dbReference type="Pfam" id="PF01904">
    <property type="entry name" value="DUF72"/>
    <property type="match status" value="1"/>
</dbReference>
<protein>
    <submittedName>
        <fullName evidence="1">Uncharacterized protein YecE (DUF72 family)</fullName>
    </submittedName>
</protein>
<reference evidence="1 2" key="1">
    <citation type="submission" date="2020-08" db="EMBL/GenBank/DDBJ databases">
        <title>Genomic Encyclopedia of Type Strains, Phase IV (KMG-V): Genome sequencing to study the core and pangenomes of soil and plant-associated prokaryotes.</title>
        <authorList>
            <person name="Whitman W."/>
        </authorList>
    </citation>
    <scope>NUCLEOTIDE SEQUENCE [LARGE SCALE GENOMIC DNA]</scope>
    <source>
        <strain evidence="1 2">M8UP14</strain>
    </source>
</reference>
<dbReference type="InterPro" id="IPR036520">
    <property type="entry name" value="UPF0759_sf"/>
</dbReference>
<dbReference type="RefSeq" id="WP_184222930.1">
    <property type="nucleotide sequence ID" value="NZ_JACHIP010000015.1"/>
</dbReference>
<dbReference type="SUPFAM" id="SSF117396">
    <property type="entry name" value="TM1631-like"/>
    <property type="match status" value="1"/>
</dbReference>
<evidence type="ECO:0000313" key="2">
    <source>
        <dbReference type="Proteomes" id="UP000540989"/>
    </source>
</evidence>
<dbReference type="PANTHER" id="PTHR30348:SF14">
    <property type="entry name" value="BLR8050 PROTEIN"/>
    <property type="match status" value="1"/>
</dbReference>
<dbReference type="PANTHER" id="PTHR30348">
    <property type="entry name" value="UNCHARACTERIZED PROTEIN YECE"/>
    <property type="match status" value="1"/>
</dbReference>
<sequence length="265" mass="29739">MTISVGTAGWGVPKQHGGLFATTAEDVRLTHLERYATRLRCVEINSSFHRPHRYSTWERWAATTPPDFRFAVKAPKAVTHTAKLHKTGGALLEFFEAIRGLGDKLGPILIQLPPKLAFDAGLADEFFTTVRELHAGAVALEPRHPSWFEGHVDRLLRSFEIARVAADPPKGSEQADRPGGWSGLNYWRLHGTPRTYYSDYAEHWLETLADKLHLIEAQAVSGETWVIFDNTALGHATANALWLDNALKYRTRIEALTRPRTILAR</sequence>
<keyword evidence="2" id="KW-1185">Reference proteome</keyword>
<name>A0A7W7ZIM1_9BACT</name>
<dbReference type="EMBL" id="JACHIP010000015">
    <property type="protein sequence ID" value="MBB5060563.1"/>
    <property type="molecule type" value="Genomic_DNA"/>
</dbReference>
<gene>
    <name evidence="1" type="ORF">HDF16_005299</name>
</gene>
<organism evidence="1 2">
    <name type="scientific">Granulicella aggregans</name>
    <dbReference type="NCBI Taxonomy" id="474949"/>
    <lineage>
        <taxon>Bacteria</taxon>
        <taxon>Pseudomonadati</taxon>
        <taxon>Acidobacteriota</taxon>
        <taxon>Terriglobia</taxon>
        <taxon>Terriglobales</taxon>
        <taxon>Acidobacteriaceae</taxon>
        <taxon>Granulicella</taxon>
    </lineage>
</organism>
<accession>A0A7W7ZIM1</accession>
<comment type="caution">
    <text evidence="1">The sequence shown here is derived from an EMBL/GenBank/DDBJ whole genome shotgun (WGS) entry which is preliminary data.</text>
</comment>
<dbReference type="InterPro" id="IPR002763">
    <property type="entry name" value="DUF72"/>
</dbReference>
<evidence type="ECO:0000313" key="1">
    <source>
        <dbReference type="EMBL" id="MBB5060563.1"/>
    </source>
</evidence>
<dbReference type="AlphaFoldDB" id="A0A7W7ZIM1"/>